<name>X8CN16_MYCXE</name>
<dbReference type="PATRIC" id="fig|1299334.3.peg.2966"/>
<comment type="caution">
    <text evidence="2">The sequence shown here is derived from an EMBL/GenBank/DDBJ whole genome shotgun (WGS) entry which is preliminary data.</text>
</comment>
<accession>X8CN16</accession>
<keyword evidence="1" id="KW-1133">Transmembrane helix</keyword>
<protein>
    <submittedName>
        <fullName evidence="2">Methyltransferase domain protein</fullName>
    </submittedName>
</protein>
<keyword evidence="2" id="KW-0489">Methyltransferase</keyword>
<feature type="transmembrane region" description="Helical" evidence="1">
    <location>
        <begin position="33"/>
        <end position="52"/>
    </location>
</feature>
<gene>
    <name evidence="2" type="ORF">I553_8882</name>
</gene>
<keyword evidence="1" id="KW-0472">Membrane</keyword>
<sequence length="134" mass="15467">MTQIIRARTVALWRASIRLLRTDKERVSSAERWIRALLLIVPYYAMALLLNIRAARWRPLTVDGISDDGIRLRCQLPEVLQMYVYLFGAWEPDLEAFMRRRLRPGTPSSTSAPISDISALWPANSWVRTGRRGN</sequence>
<proteinExistence type="predicted"/>
<keyword evidence="2" id="KW-0808">Transferase</keyword>
<dbReference type="EMBL" id="JAOB01000029">
    <property type="protein sequence ID" value="EUA56828.1"/>
    <property type="molecule type" value="Genomic_DNA"/>
</dbReference>
<keyword evidence="1" id="KW-0812">Transmembrane</keyword>
<dbReference type="AlphaFoldDB" id="X8CN16"/>
<organism evidence="2">
    <name type="scientific">Mycobacterium xenopi 4042</name>
    <dbReference type="NCBI Taxonomy" id="1299334"/>
    <lineage>
        <taxon>Bacteria</taxon>
        <taxon>Bacillati</taxon>
        <taxon>Actinomycetota</taxon>
        <taxon>Actinomycetes</taxon>
        <taxon>Mycobacteriales</taxon>
        <taxon>Mycobacteriaceae</taxon>
        <taxon>Mycobacterium</taxon>
    </lineage>
</organism>
<dbReference type="GO" id="GO:0032259">
    <property type="term" value="P:methylation"/>
    <property type="evidence" value="ECO:0007669"/>
    <property type="project" value="UniProtKB-KW"/>
</dbReference>
<reference evidence="2" key="1">
    <citation type="submission" date="2014-01" db="EMBL/GenBank/DDBJ databases">
        <authorList>
            <person name="Brown-Elliot B."/>
            <person name="Wallace R."/>
            <person name="Lenaerts A."/>
            <person name="Ordway D."/>
            <person name="DeGroote M.A."/>
            <person name="Parker T."/>
            <person name="Sizemore C."/>
            <person name="Tallon L.J."/>
            <person name="Sadzewicz L.K."/>
            <person name="Sengamalay N."/>
            <person name="Fraser C.M."/>
            <person name="Hine E."/>
            <person name="Shefchek K.A."/>
            <person name="Das S.P."/>
            <person name="Tettelin H."/>
        </authorList>
    </citation>
    <scope>NUCLEOTIDE SEQUENCE [LARGE SCALE GENOMIC DNA]</scope>
    <source>
        <strain evidence="2">4042</strain>
    </source>
</reference>
<dbReference type="GO" id="GO:0008168">
    <property type="term" value="F:methyltransferase activity"/>
    <property type="evidence" value="ECO:0007669"/>
    <property type="project" value="UniProtKB-KW"/>
</dbReference>
<evidence type="ECO:0000256" key="1">
    <source>
        <dbReference type="SAM" id="Phobius"/>
    </source>
</evidence>
<evidence type="ECO:0000313" key="2">
    <source>
        <dbReference type="EMBL" id="EUA56828.1"/>
    </source>
</evidence>